<dbReference type="InterPro" id="IPR050678">
    <property type="entry name" value="DNA_Partitioning_ATPase"/>
</dbReference>
<dbReference type="SUPFAM" id="SSF52540">
    <property type="entry name" value="P-loop containing nucleoside triphosphate hydrolases"/>
    <property type="match status" value="1"/>
</dbReference>
<keyword evidence="3" id="KW-1185">Reference proteome</keyword>
<dbReference type="Pfam" id="PF01656">
    <property type="entry name" value="CbiA"/>
    <property type="match status" value="1"/>
</dbReference>
<evidence type="ECO:0000313" key="2">
    <source>
        <dbReference type="EMBL" id="WRS39109.1"/>
    </source>
</evidence>
<organism evidence="2 3">
    <name type="scientific">Thiobacillus sedimenti</name>
    <dbReference type="NCBI Taxonomy" id="3110231"/>
    <lineage>
        <taxon>Bacteria</taxon>
        <taxon>Pseudomonadati</taxon>
        <taxon>Pseudomonadota</taxon>
        <taxon>Betaproteobacteria</taxon>
        <taxon>Nitrosomonadales</taxon>
        <taxon>Thiobacillaceae</taxon>
        <taxon>Thiobacillus</taxon>
    </lineage>
</organism>
<evidence type="ECO:0000313" key="3">
    <source>
        <dbReference type="Proteomes" id="UP001334732"/>
    </source>
</evidence>
<dbReference type="NCBIfam" id="NF041546">
    <property type="entry name" value="ParA_partition"/>
    <property type="match status" value="1"/>
</dbReference>
<accession>A0ABZ1CIU3</accession>
<dbReference type="PANTHER" id="PTHR13696:SF96">
    <property type="entry name" value="COBQ_COBB_MIND_PARA NUCLEOTIDE BINDING DOMAIN-CONTAINING PROTEIN"/>
    <property type="match status" value="1"/>
</dbReference>
<dbReference type="CDD" id="cd02042">
    <property type="entry name" value="ParAB_family"/>
    <property type="match status" value="1"/>
</dbReference>
<dbReference type="InterPro" id="IPR027417">
    <property type="entry name" value="P-loop_NTPase"/>
</dbReference>
<evidence type="ECO:0000259" key="1">
    <source>
        <dbReference type="Pfam" id="PF01656"/>
    </source>
</evidence>
<name>A0ABZ1CIU3_9PROT</name>
<reference evidence="2 3" key="1">
    <citation type="submission" date="2023-12" db="EMBL/GenBank/DDBJ databases">
        <title>Thiobacillus sedimentum sp. nov., a chemolithoautotrophic sulfur-oxidizing bacterium isolated from freshwater sediment.</title>
        <authorList>
            <person name="Luo J."/>
            <person name="Dai C."/>
        </authorList>
    </citation>
    <scope>NUCLEOTIDE SEQUENCE [LARGE SCALE GENOMIC DNA]</scope>
    <source>
        <strain evidence="2 3">SCUT-2</strain>
    </source>
</reference>
<proteinExistence type="predicted"/>
<feature type="domain" description="CobQ/CobB/MinD/ParA nucleotide binding" evidence="1">
    <location>
        <begin position="6"/>
        <end position="185"/>
    </location>
</feature>
<protein>
    <submittedName>
        <fullName evidence="2">ParA family partition ATPase</fullName>
    </submittedName>
</protein>
<dbReference type="EMBL" id="CP141769">
    <property type="protein sequence ID" value="WRS39109.1"/>
    <property type="molecule type" value="Genomic_DNA"/>
</dbReference>
<dbReference type="Gene3D" id="3.40.50.300">
    <property type="entry name" value="P-loop containing nucleotide triphosphate hydrolases"/>
    <property type="match status" value="1"/>
</dbReference>
<dbReference type="Proteomes" id="UP001334732">
    <property type="component" value="Chromosome"/>
</dbReference>
<dbReference type="PANTHER" id="PTHR13696">
    <property type="entry name" value="P-LOOP CONTAINING NUCLEOSIDE TRIPHOSPHATE HYDROLASE"/>
    <property type="match status" value="1"/>
</dbReference>
<dbReference type="PIRSF" id="PIRSF009320">
    <property type="entry name" value="Nuc_binding_HP_1000"/>
    <property type="match status" value="1"/>
</dbReference>
<dbReference type="InterPro" id="IPR048089">
    <property type="entry name" value="McdA"/>
</dbReference>
<gene>
    <name evidence="2" type="primary">parA</name>
    <name evidence="2" type="ORF">VA613_14025</name>
</gene>
<dbReference type="InterPro" id="IPR002586">
    <property type="entry name" value="CobQ/CobB/MinD/ParA_Nub-bd_dom"/>
</dbReference>
<dbReference type="RefSeq" id="WP_324779639.1">
    <property type="nucleotide sequence ID" value="NZ_CP141769.1"/>
</dbReference>
<sequence length="212" mass="22490">MPGLRIAVANQKGGTGKTTLALNLAAGLQRRGSTLVLDADPQASISQWAALGDDNGHLPAVQAVAQDDVPARIAQGTRGHRYVVVDCPPTLQTATVGDVLNSVDVLLVPIQPSPVDLWASVDITAAVRDSRRHNPRLKAFVVLNQLDSRNALSRSMHEALAELEFPTLRAGLARRAAYRSAAVEGTSVYGLGHRGKAAAREVEALIEELLQS</sequence>